<dbReference type="Gene3D" id="1.20.1280.50">
    <property type="match status" value="1"/>
</dbReference>
<dbReference type="Pfam" id="PF12937">
    <property type="entry name" value="F-box-like"/>
    <property type="match status" value="1"/>
</dbReference>
<dbReference type="Proteomes" id="UP000320762">
    <property type="component" value="Unassembled WGS sequence"/>
</dbReference>
<organism evidence="2 3">
    <name type="scientific">Schizophyllum amplum</name>
    <dbReference type="NCBI Taxonomy" id="97359"/>
    <lineage>
        <taxon>Eukaryota</taxon>
        <taxon>Fungi</taxon>
        <taxon>Dikarya</taxon>
        <taxon>Basidiomycota</taxon>
        <taxon>Agaricomycotina</taxon>
        <taxon>Agaricomycetes</taxon>
        <taxon>Agaricomycetidae</taxon>
        <taxon>Agaricales</taxon>
        <taxon>Schizophyllaceae</taxon>
        <taxon>Schizophyllum</taxon>
    </lineage>
</organism>
<dbReference type="OrthoDB" id="3063971at2759"/>
<accession>A0A550CYU1</accession>
<evidence type="ECO:0000259" key="1">
    <source>
        <dbReference type="Pfam" id="PF12937"/>
    </source>
</evidence>
<evidence type="ECO:0000313" key="2">
    <source>
        <dbReference type="EMBL" id="TRM69965.1"/>
    </source>
</evidence>
<comment type="caution">
    <text evidence="2">The sequence shown here is derived from an EMBL/GenBank/DDBJ whole genome shotgun (WGS) entry which is preliminary data.</text>
</comment>
<gene>
    <name evidence="2" type="ORF">BD626DRAFT_563662</name>
</gene>
<reference evidence="2 3" key="1">
    <citation type="journal article" date="2019" name="New Phytol.">
        <title>Comparative genomics reveals unique wood-decay strategies and fruiting body development in the Schizophyllaceae.</title>
        <authorList>
            <person name="Almasi E."/>
            <person name="Sahu N."/>
            <person name="Krizsan K."/>
            <person name="Balint B."/>
            <person name="Kovacs G.M."/>
            <person name="Kiss B."/>
            <person name="Cseklye J."/>
            <person name="Drula E."/>
            <person name="Henrissat B."/>
            <person name="Nagy I."/>
            <person name="Chovatia M."/>
            <person name="Adam C."/>
            <person name="LaButti K."/>
            <person name="Lipzen A."/>
            <person name="Riley R."/>
            <person name="Grigoriev I.V."/>
            <person name="Nagy L.G."/>
        </authorList>
    </citation>
    <scope>NUCLEOTIDE SEQUENCE [LARGE SCALE GENOMIC DNA]</scope>
    <source>
        <strain evidence="2 3">NL-1724</strain>
    </source>
</reference>
<proteinExistence type="predicted"/>
<dbReference type="AlphaFoldDB" id="A0A550CYU1"/>
<sequence length="240" mass="27576">MHHASARNMLPPELWSEIFDLALPDNWEDRQLGSRHLDIAQVCRTWRAIAYGTPCLWTTVHIDCYFTSPIKRAEAMRAELQRSGEAPLRLFIKVNAQKSSEWSKDVWSYICAQSHRWVHASLQGLSREAFDEIRGLKLVLLRSLQLKVRTEAFYRYADMLPPTFVFDSDECYTPDMALEIFDDVDAPKLAAFRFSYIGRVPASFSLVLPSSWKLNSLEFDLSEHIAHSSPPLSPRRTSGL</sequence>
<dbReference type="EMBL" id="VDMD01000001">
    <property type="protein sequence ID" value="TRM69965.1"/>
    <property type="molecule type" value="Genomic_DNA"/>
</dbReference>
<name>A0A550CYU1_9AGAR</name>
<evidence type="ECO:0000313" key="3">
    <source>
        <dbReference type="Proteomes" id="UP000320762"/>
    </source>
</evidence>
<dbReference type="InterPro" id="IPR001810">
    <property type="entry name" value="F-box_dom"/>
</dbReference>
<protein>
    <recommendedName>
        <fullName evidence="1">F-box domain-containing protein</fullName>
    </recommendedName>
</protein>
<keyword evidence="3" id="KW-1185">Reference proteome</keyword>
<feature type="domain" description="F-box" evidence="1">
    <location>
        <begin position="10"/>
        <end position="62"/>
    </location>
</feature>